<dbReference type="GO" id="GO:0005737">
    <property type="term" value="C:cytoplasm"/>
    <property type="evidence" value="ECO:0007669"/>
    <property type="project" value="UniProtKB-SubCell"/>
</dbReference>
<dbReference type="GO" id="GO:0019546">
    <property type="term" value="P:L-arginine deiminase pathway"/>
    <property type="evidence" value="ECO:0007669"/>
    <property type="project" value="UniProtKB-UniRule"/>
</dbReference>
<protein>
    <recommendedName>
        <fullName evidence="8">Arginine deiminase</fullName>
        <shortName evidence="8">ADI</shortName>
        <ecNumber evidence="8">3.5.3.6</ecNumber>
    </recommendedName>
    <alternativeName>
        <fullName evidence="8">Arginine dihydrolase</fullName>
        <shortName evidence="8">AD</shortName>
    </alternativeName>
</protein>
<dbReference type="UniPathway" id="UPA00254">
    <property type="reaction ID" value="UER00364"/>
</dbReference>
<evidence type="ECO:0000256" key="3">
    <source>
        <dbReference type="ARBA" id="ARBA00010206"/>
    </source>
</evidence>
<keyword evidence="4 8" id="KW-0963">Cytoplasm</keyword>
<comment type="similarity">
    <text evidence="3 8">Belongs to the arginine deiminase family.</text>
</comment>
<dbReference type="NCBIfam" id="NF002381">
    <property type="entry name" value="PRK01388.1"/>
    <property type="match status" value="1"/>
</dbReference>
<dbReference type="HOGENOM" id="CLU_052662_0_0_5"/>
<dbReference type="eggNOG" id="COG2235">
    <property type="taxonomic scope" value="Bacteria"/>
</dbReference>
<gene>
    <name evidence="8" type="primary">arcA</name>
    <name evidence="10" type="ORF">BG36_04500</name>
</gene>
<dbReference type="Gene3D" id="3.75.10.10">
    <property type="entry name" value="L-arginine/glycine Amidinotransferase, Chain A"/>
    <property type="match status" value="1"/>
</dbReference>
<proteinExistence type="inferred from homology"/>
<comment type="subcellular location">
    <subcellularLocation>
        <location evidence="1 8">Cytoplasm</location>
    </subcellularLocation>
</comment>
<dbReference type="PIRSF" id="PIRSF006356">
    <property type="entry name" value="Arg_deiminase"/>
    <property type="match status" value="1"/>
</dbReference>
<dbReference type="EC" id="3.5.3.6" evidence="8"/>
<dbReference type="PANTHER" id="PTHR47271">
    <property type="entry name" value="ARGININE DEIMINASE"/>
    <property type="match status" value="1"/>
</dbReference>
<dbReference type="Proteomes" id="UP000019849">
    <property type="component" value="Unassembled WGS sequence"/>
</dbReference>
<dbReference type="GO" id="GO:0016990">
    <property type="term" value="F:arginine deiminase activity"/>
    <property type="evidence" value="ECO:0007669"/>
    <property type="project" value="UniProtKB-UniRule"/>
</dbReference>
<dbReference type="PANTHER" id="PTHR47271:SF3">
    <property type="entry name" value="ARGININE DEIMINASE"/>
    <property type="match status" value="1"/>
</dbReference>
<dbReference type="PRINTS" id="PR01466">
    <property type="entry name" value="ARGDEIMINASE"/>
</dbReference>
<dbReference type="STRING" id="69279.BG36_04500"/>
<evidence type="ECO:0000256" key="7">
    <source>
        <dbReference type="ARBA" id="ARBA00049429"/>
    </source>
</evidence>
<name>A0A011T8D7_9HYPH</name>
<evidence type="ECO:0000256" key="8">
    <source>
        <dbReference type="HAMAP-Rule" id="MF_00242"/>
    </source>
</evidence>
<dbReference type="EMBL" id="JENY01000014">
    <property type="protein sequence ID" value="EXL07854.1"/>
    <property type="molecule type" value="Genomic_DNA"/>
</dbReference>
<comment type="catalytic activity">
    <reaction evidence="7 8">
        <text>L-arginine + H2O = L-citrulline + NH4(+)</text>
        <dbReference type="Rhea" id="RHEA:19597"/>
        <dbReference type="ChEBI" id="CHEBI:15377"/>
        <dbReference type="ChEBI" id="CHEBI:28938"/>
        <dbReference type="ChEBI" id="CHEBI:32682"/>
        <dbReference type="ChEBI" id="CHEBI:57743"/>
        <dbReference type="EC" id="3.5.3.6"/>
    </reaction>
</comment>
<accession>A0A011T8D7</accession>
<keyword evidence="5 8" id="KW-0056">Arginine metabolism</keyword>
<evidence type="ECO:0000256" key="5">
    <source>
        <dbReference type="ARBA" id="ARBA00022503"/>
    </source>
</evidence>
<dbReference type="NCBIfam" id="TIGR01078">
    <property type="entry name" value="arcA"/>
    <property type="match status" value="1"/>
</dbReference>
<keyword evidence="6 8" id="KW-0378">Hydrolase</keyword>
<evidence type="ECO:0000256" key="4">
    <source>
        <dbReference type="ARBA" id="ARBA00022490"/>
    </source>
</evidence>
<feature type="active site" description="Amidino-cysteine intermediate" evidence="8 9">
    <location>
        <position position="403"/>
    </location>
</feature>
<dbReference type="Pfam" id="PF02274">
    <property type="entry name" value="ADI"/>
    <property type="match status" value="1"/>
</dbReference>
<dbReference type="HAMAP" id="MF_00242">
    <property type="entry name" value="Arg_deiminase"/>
    <property type="match status" value="1"/>
</dbReference>
<evidence type="ECO:0000313" key="11">
    <source>
        <dbReference type="Proteomes" id="UP000019849"/>
    </source>
</evidence>
<comment type="caution">
    <text evidence="10">The sequence shown here is derived from an EMBL/GenBank/DDBJ whole genome shotgun (WGS) entry which is preliminary data.</text>
</comment>
<sequence length="413" mass="45783">MKEQIMSITYGVHSEVGKLRRVLVDRPGAALARLTPSNCHELLFDDVIWVKQARVEHMTFVDAIRYRGAEVVFLRETLAETMQDMEARRWLLDRRINENTVGVGLADDLKAMLMEANADALSLILMGGMSKAELTIEPKGVLAPSLRPEDFILPPLPNHLFTRDTTCWIYGGVTLNPMRWNARKLETVNIAAIYRFHPDFRDAGFPVWWGDPDNDYGLATLEGGDVMPVGSGVVLVGVGERTTPQAVGQLARALFAQGAAERVIACKLPVERASMHLDTVFTFCDRDLVTLFSEVVDRITTYSLRPGKQDWQIDVREETEHLTEVVAEAMGLPKLRVVPTGGDAYVAEREQWDDGNNVVALEPGVVVGYDRNTYTNTQLRKAGVEVITVPGAELGRGRGGGHCMTCPLIRDPV</sequence>
<dbReference type="Gene3D" id="1.10.3930.10">
    <property type="entry name" value="Arginine deiminase"/>
    <property type="match status" value="1"/>
</dbReference>
<evidence type="ECO:0000313" key="10">
    <source>
        <dbReference type="EMBL" id="EXL07854.1"/>
    </source>
</evidence>
<dbReference type="SUPFAM" id="SSF55909">
    <property type="entry name" value="Pentein"/>
    <property type="match status" value="1"/>
</dbReference>
<evidence type="ECO:0000256" key="6">
    <source>
        <dbReference type="ARBA" id="ARBA00022801"/>
    </source>
</evidence>
<evidence type="ECO:0000256" key="2">
    <source>
        <dbReference type="ARBA" id="ARBA00005213"/>
    </source>
</evidence>
<comment type="pathway">
    <text evidence="2 8">Amino-acid degradation; L-arginine degradation via ADI pathway; carbamoyl phosphate from L-arginine: step 1/2.</text>
</comment>
<dbReference type="InterPro" id="IPR003876">
    <property type="entry name" value="Arg_deiminase"/>
</dbReference>
<evidence type="ECO:0000256" key="9">
    <source>
        <dbReference type="PIRSR" id="PIRSR006356-1"/>
    </source>
</evidence>
<organism evidence="10 11">
    <name type="scientific">Aquamicrobium defluvii</name>
    <dbReference type="NCBI Taxonomy" id="69279"/>
    <lineage>
        <taxon>Bacteria</taxon>
        <taxon>Pseudomonadati</taxon>
        <taxon>Pseudomonadota</taxon>
        <taxon>Alphaproteobacteria</taxon>
        <taxon>Hyphomicrobiales</taxon>
        <taxon>Phyllobacteriaceae</taxon>
        <taxon>Aquamicrobium</taxon>
    </lineage>
</organism>
<reference evidence="10 11" key="1">
    <citation type="submission" date="2014-02" db="EMBL/GenBank/DDBJ databases">
        <title>Aquamicrobium defluvii Genome sequencing.</title>
        <authorList>
            <person name="Wang X."/>
        </authorList>
    </citation>
    <scope>NUCLEOTIDE SEQUENCE [LARGE SCALE GENOMIC DNA]</scope>
    <source>
        <strain evidence="10 11">W13Z1</strain>
    </source>
</reference>
<evidence type="ECO:0000256" key="1">
    <source>
        <dbReference type="ARBA" id="ARBA00004496"/>
    </source>
</evidence>
<dbReference type="PATRIC" id="fig|69279.3.peg.2293"/>
<dbReference type="AlphaFoldDB" id="A0A011T8D7"/>